<keyword evidence="5 7" id="KW-1133">Transmembrane helix</keyword>
<protein>
    <submittedName>
        <fullName evidence="9">Putative Mg2+ transporter-C (MgtC) family protein</fullName>
    </submittedName>
</protein>
<organism evidence="9 10">
    <name type="scientific">Dendrosporobacter quercicolus</name>
    <dbReference type="NCBI Taxonomy" id="146817"/>
    <lineage>
        <taxon>Bacteria</taxon>
        <taxon>Bacillati</taxon>
        <taxon>Bacillota</taxon>
        <taxon>Negativicutes</taxon>
        <taxon>Selenomonadales</taxon>
        <taxon>Sporomusaceae</taxon>
        <taxon>Dendrosporobacter</taxon>
    </lineage>
</organism>
<dbReference type="RefSeq" id="WP_092074777.1">
    <property type="nucleotide sequence ID" value="NZ_FNHB01000012.1"/>
</dbReference>
<gene>
    <name evidence="9" type="ORF">SAMN04488502_11288</name>
</gene>
<dbReference type="PROSITE" id="PS51671">
    <property type="entry name" value="ACT"/>
    <property type="match status" value="1"/>
</dbReference>
<keyword evidence="3" id="KW-1003">Cell membrane</keyword>
<reference evidence="9 10" key="1">
    <citation type="submission" date="2016-10" db="EMBL/GenBank/DDBJ databases">
        <authorList>
            <person name="de Groot N.N."/>
        </authorList>
    </citation>
    <scope>NUCLEOTIDE SEQUENCE [LARGE SCALE GENOMIC DNA]</scope>
    <source>
        <strain evidence="9 10">DSM 1736</strain>
    </source>
</reference>
<dbReference type="InterPro" id="IPR049177">
    <property type="entry name" value="MgtC_SapB_SrpB_YhiD_N"/>
</dbReference>
<dbReference type="Proteomes" id="UP000214880">
    <property type="component" value="Unassembled WGS sequence"/>
</dbReference>
<dbReference type="GO" id="GO:0005886">
    <property type="term" value="C:plasma membrane"/>
    <property type="evidence" value="ECO:0007669"/>
    <property type="project" value="UniProtKB-SubCell"/>
</dbReference>
<keyword evidence="10" id="KW-1185">Reference proteome</keyword>
<proteinExistence type="inferred from homology"/>
<evidence type="ECO:0000256" key="4">
    <source>
        <dbReference type="ARBA" id="ARBA00022692"/>
    </source>
</evidence>
<evidence type="ECO:0000313" key="9">
    <source>
        <dbReference type="EMBL" id="SDN13248.1"/>
    </source>
</evidence>
<evidence type="ECO:0000259" key="8">
    <source>
        <dbReference type="PROSITE" id="PS51671"/>
    </source>
</evidence>
<dbReference type="OrthoDB" id="9811198at2"/>
<dbReference type="STRING" id="146817.SAMN04488502_11288"/>
<evidence type="ECO:0000256" key="5">
    <source>
        <dbReference type="ARBA" id="ARBA00022989"/>
    </source>
</evidence>
<keyword evidence="6 7" id="KW-0472">Membrane</keyword>
<comment type="subcellular location">
    <subcellularLocation>
        <location evidence="1">Cell membrane</location>
        <topology evidence="1">Multi-pass membrane protein</topology>
    </subcellularLocation>
</comment>
<feature type="transmembrane region" description="Helical" evidence="7">
    <location>
        <begin position="7"/>
        <end position="24"/>
    </location>
</feature>
<feature type="transmembrane region" description="Helical" evidence="7">
    <location>
        <begin position="67"/>
        <end position="85"/>
    </location>
</feature>
<sequence>MIPDLEMVLRLAAAGLLGGVIGYERQARHKSAGLRTHILVSMGSCLIMILSINIYSTVQGLTNADPARLAAQVVSGIGFLGAGSIMKEGLTVKGLTTAASLWVVSGVGLAVGGGYYLASVVTTLLVFITLAVLTKVEYRNCTLGTATLAITTTTDKPGQLGVICSTVGRLGVSIVDIQLEEAEPSVIVMSINLPEHRTVTEVIGAISAIAGVTAVRHEC</sequence>
<dbReference type="InterPro" id="IPR045865">
    <property type="entry name" value="ACT-like_dom_sf"/>
</dbReference>
<evidence type="ECO:0000256" key="3">
    <source>
        <dbReference type="ARBA" id="ARBA00022475"/>
    </source>
</evidence>
<evidence type="ECO:0000256" key="2">
    <source>
        <dbReference type="ARBA" id="ARBA00009298"/>
    </source>
</evidence>
<accession>A0A1G9YVR3</accession>
<evidence type="ECO:0000256" key="6">
    <source>
        <dbReference type="ARBA" id="ARBA00023136"/>
    </source>
</evidence>
<dbReference type="PRINTS" id="PR01837">
    <property type="entry name" value="MGTCSAPBPROT"/>
</dbReference>
<dbReference type="InterPro" id="IPR002912">
    <property type="entry name" value="ACT_dom"/>
</dbReference>
<dbReference type="Gene3D" id="3.30.70.260">
    <property type="match status" value="1"/>
</dbReference>
<dbReference type="EMBL" id="FNHB01000012">
    <property type="protein sequence ID" value="SDN13248.1"/>
    <property type="molecule type" value="Genomic_DNA"/>
</dbReference>
<dbReference type="InterPro" id="IPR003416">
    <property type="entry name" value="MgtC/SapB/SrpB/YhiD_fam"/>
</dbReference>
<evidence type="ECO:0000313" key="10">
    <source>
        <dbReference type="Proteomes" id="UP000214880"/>
    </source>
</evidence>
<comment type="similarity">
    <text evidence="2">Belongs to the MgtC/SapB family.</text>
</comment>
<dbReference type="SUPFAM" id="SSF55021">
    <property type="entry name" value="ACT-like"/>
    <property type="match status" value="1"/>
</dbReference>
<feature type="transmembrane region" description="Helical" evidence="7">
    <location>
        <begin position="36"/>
        <end position="55"/>
    </location>
</feature>
<name>A0A1G9YVR3_9FIRM</name>
<feature type="domain" description="ACT" evidence="8">
    <location>
        <begin position="148"/>
        <end position="219"/>
    </location>
</feature>
<keyword evidence="4 7" id="KW-0812">Transmembrane</keyword>
<dbReference type="PANTHER" id="PTHR33778">
    <property type="entry name" value="PROTEIN MGTC"/>
    <property type="match status" value="1"/>
</dbReference>
<evidence type="ECO:0000256" key="7">
    <source>
        <dbReference type="SAM" id="Phobius"/>
    </source>
</evidence>
<feature type="transmembrane region" description="Helical" evidence="7">
    <location>
        <begin position="115"/>
        <end position="133"/>
    </location>
</feature>
<evidence type="ECO:0000256" key="1">
    <source>
        <dbReference type="ARBA" id="ARBA00004651"/>
    </source>
</evidence>
<dbReference type="Pfam" id="PF02308">
    <property type="entry name" value="MgtC"/>
    <property type="match status" value="1"/>
</dbReference>
<dbReference type="AlphaFoldDB" id="A0A1G9YVR3"/>
<dbReference type="PANTHER" id="PTHR33778:SF1">
    <property type="entry name" value="MAGNESIUM TRANSPORTER YHID-RELATED"/>
    <property type="match status" value="1"/>
</dbReference>